<dbReference type="InterPro" id="IPR016161">
    <property type="entry name" value="Ald_DH/histidinol_DH"/>
</dbReference>
<dbReference type="InterPro" id="IPR051020">
    <property type="entry name" value="ALDH-related_metabolic_enz"/>
</dbReference>
<dbReference type="GeneID" id="93508091"/>
<dbReference type="PANTHER" id="PTHR42991:SF1">
    <property type="entry name" value="ALDEHYDE DEHYDROGENASE"/>
    <property type="match status" value="1"/>
</dbReference>
<feature type="compositionally biased region" description="Basic and acidic residues" evidence="3">
    <location>
        <begin position="460"/>
        <end position="471"/>
    </location>
</feature>
<dbReference type="Proteomes" id="UP001611263">
    <property type="component" value="Unassembled WGS sequence"/>
</dbReference>
<evidence type="ECO:0000256" key="1">
    <source>
        <dbReference type="ARBA" id="ARBA00009986"/>
    </source>
</evidence>
<keyword evidence="6" id="KW-1185">Reference proteome</keyword>
<dbReference type="EMBL" id="JBIRUQ010000001">
    <property type="protein sequence ID" value="MFI1459113.1"/>
    <property type="molecule type" value="Genomic_DNA"/>
</dbReference>
<evidence type="ECO:0000313" key="6">
    <source>
        <dbReference type="Proteomes" id="UP001611263"/>
    </source>
</evidence>
<dbReference type="Gene3D" id="3.40.309.10">
    <property type="entry name" value="Aldehyde Dehydrogenase, Chain A, domain 2"/>
    <property type="match status" value="1"/>
</dbReference>
<keyword evidence="2" id="KW-0560">Oxidoreductase</keyword>
<accession>A0ABW7TG72</accession>
<name>A0ABW7TG72_9NOCA</name>
<dbReference type="Gene3D" id="3.40.605.10">
    <property type="entry name" value="Aldehyde Dehydrogenase, Chain A, domain 1"/>
    <property type="match status" value="1"/>
</dbReference>
<reference evidence="5 6" key="1">
    <citation type="submission" date="2024-10" db="EMBL/GenBank/DDBJ databases">
        <title>The Natural Products Discovery Center: Release of the First 8490 Sequenced Strains for Exploring Actinobacteria Biosynthetic Diversity.</title>
        <authorList>
            <person name="Kalkreuter E."/>
            <person name="Kautsar S.A."/>
            <person name="Yang D."/>
            <person name="Bader C.D."/>
            <person name="Teijaro C.N."/>
            <person name="Fluegel L."/>
            <person name="Davis C.M."/>
            <person name="Simpson J.R."/>
            <person name="Lauterbach L."/>
            <person name="Steele A.D."/>
            <person name="Gui C."/>
            <person name="Meng S."/>
            <person name="Li G."/>
            <person name="Viehrig K."/>
            <person name="Ye F."/>
            <person name="Su P."/>
            <person name="Kiefer A.F."/>
            <person name="Nichols A."/>
            <person name="Cepeda A.J."/>
            <person name="Yan W."/>
            <person name="Fan B."/>
            <person name="Jiang Y."/>
            <person name="Adhikari A."/>
            <person name="Zheng C.-J."/>
            <person name="Schuster L."/>
            <person name="Cowan T.M."/>
            <person name="Smanski M.J."/>
            <person name="Chevrette M.G."/>
            <person name="De Carvalho L.P.S."/>
            <person name="Shen B."/>
        </authorList>
    </citation>
    <scope>NUCLEOTIDE SEQUENCE [LARGE SCALE GENOMIC DNA]</scope>
    <source>
        <strain evidence="5 6">NPDC020568</strain>
    </source>
</reference>
<feature type="domain" description="Aldehyde dehydrogenase" evidence="4">
    <location>
        <begin position="30"/>
        <end position="474"/>
    </location>
</feature>
<evidence type="ECO:0000313" key="5">
    <source>
        <dbReference type="EMBL" id="MFI1459113.1"/>
    </source>
</evidence>
<dbReference type="InterPro" id="IPR016162">
    <property type="entry name" value="Ald_DH_N"/>
</dbReference>
<dbReference type="SUPFAM" id="SSF53720">
    <property type="entry name" value="ALDH-like"/>
    <property type="match status" value="1"/>
</dbReference>
<organism evidence="5 6">
    <name type="scientific">Nocardia carnea</name>
    <dbReference type="NCBI Taxonomy" id="37328"/>
    <lineage>
        <taxon>Bacteria</taxon>
        <taxon>Bacillati</taxon>
        <taxon>Actinomycetota</taxon>
        <taxon>Actinomycetes</taxon>
        <taxon>Mycobacteriales</taxon>
        <taxon>Nocardiaceae</taxon>
        <taxon>Nocardia</taxon>
    </lineage>
</organism>
<dbReference type="RefSeq" id="WP_081595885.1">
    <property type="nucleotide sequence ID" value="NZ_JBIRUQ010000001.1"/>
</dbReference>
<comment type="caution">
    <text evidence="5">The sequence shown here is derived from an EMBL/GenBank/DDBJ whole genome shotgun (WGS) entry which is preliminary data.</text>
</comment>
<protein>
    <submittedName>
        <fullName evidence="5">Aldehyde dehydrogenase family protein</fullName>
    </submittedName>
</protein>
<sequence length="483" mass="50365">MTSLDERSAQTVPERGVRIGHREIFTDTASPVVNPYDGVLVGRVANASAGAAAEAVELAYRTLDQQIPAHIRAAILDRIAELILERKPVLANLICAEVAKPIGSARAEVDRAADTFRLAAAVARTHTGRGVAMDATAAGVGKIGFTRQMPIGVVTAIAPFNFPLNLVAHKLAPAFAVGCPVVLKPAPQAPLTSFVLADICADAGMPEGYLSVVPGDPGEISAVIVEDPRVAAISFTGSAAVGWHIAGAGSRKKVLLELGNASPAIIESDADLEQAADKLVPNAFGFAGQTCVSVQRIYVNDAVAGDLRALLTERMSRLGVGDPADEQVLCGPVIDDKARHRITTAIGQAESAGAVVRAGGGVRPDGILEPTLLTDVGPACDLIREEIFGPVLSLVRVGSFDEAIALSNDSKYGLQAGVFTSDMSKALAATERLKFGSVLINETPAFRADNMPYGGIRESGNTKEGPESTARELTTERLCVLNL</sequence>
<evidence type="ECO:0000256" key="3">
    <source>
        <dbReference type="SAM" id="MobiDB-lite"/>
    </source>
</evidence>
<dbReference type="InterPro" id="IPR016163">
    <property type="entry name" value="Ald_DH_C"/>
</dbReference>
<evidence type="ECO:0000259" key="4">
    <source>
        <dbReference type="Pfam" id="PF00171"/>
    </source>
</evidence>
<dbReference type="PANTHER" id="PTHR42991">
    <property type="entry name" value="ALDEHYDE DEHYDROGENASE"/>
    <property type="match status" value="1"/>
</dbReference>
<evidence type="ECO:0000256" key="2">
    <source>
        <dbReference type="ARBA" id="ARBA00023002"/>
    </source>
</evidence>
<dbReference type="InterPro" id="IPR015590">
    <property type="entry name" value="Aldehyde_DH_dom"/>
</dbReference>
<gene>
    <name evidence="5" type="ORF">ACH4WX_00160</name>
</gene>
<dbReference type="Pfam" id="PF00171">
    <property type="entry name" value="Aldedh"/>
    <property type="match status" value="1"/>
</dbReference>
<feature type="region of interest" description="Disordered" evidence="3">
    <location>
        <begin position="451"/>
        <end position="471"/>
    </location>
</feature>
<proteinExistence type="inferred from homology"/>
<comment type="similarity">
    <text evidence="1">Belongs to the aldehyde dehydrogenase family.</text>
</comment>